<accession>A0ACC1BMM6</accession>
<name>A0ACC1BMM6_9ROSI</name>
<comment type="caution">
    <text evidence="1">The sequence shown here is derived from an EMBL/GenBank/DDBJ whole genome shotgun (WGS) entry which is preliminary data.</text>
</comment>
<gene>
    <name evidence="1" type="ORF">Patl1_20972</name>
</gene>
<evidence type="ECO:0000313" key="1">
    <source>
        <dbReference type="EMBL" id="KAJ0100213.1"/>
    </source>
</evidence>
<proteinExistence type="predicted"/>
<evidence type="ECO:0000313" key="2">
    <source>
        <dbReference type="Proteomes" id="UP001164250"/>
    </source>
</evidence>
<organism evidence="1 2">
    <name type="scientific">Pistacia atlantica</name>
    <dbReference type="NCBI Taxonomy" id="434234"/>
    <lineage>
        <taxon>Eukaryota</taxon>
        <taxon>Viridiplantae</taxon>
        <taxon>Streptophyta</taxon>
        <taxon>Embryophyta</taxon>
        <taxon>Tracheophyta</taxon>
        <taxon>Spermatophyta</taxon>
        <taxon>Magnoliopsida</taxon>
        <taxon>eudicotyledons</taxon>
        <taxon>Gunneridae</taxon>
        <taxon>Pentapetalae</taxon>
        <taxon>rosids</taxon>
        <taxon>malvids</taxon>
        <taxon>Sapindales</taxon>
        <taxon>Anacardiaceae</taxon>
        <taxon>Pistacia</taxon>
    </lineage>
</organism>
<dbReference type="Proteomes" id="UP001164250">
    <property type="component" value="Chromosome 4"/>
</dbReference>
<keyword evidence="2" id="KW-1185">Reference proteome</keyword>
<protein>
    <submittedName>
        <fullName evidence="1">Uncharacterized protein</fullName>
    </submittedName>
</protein>
<reference evidence="2" key="1">
    <citation type="journal article" date="2023" name="G3 (Bethesda)">
        <title>Genome assembly and association tests identify interacting loci associated with vigor, precocity, and sex in interspecific pistachio rootstocks.</title>
        <authorList>
            <person name="Palmer W."/>
            <person name="Jacygrad E."/>
            <person name="Sagayaradj S."/>
            <person name="Cavanaugh K."/>
            <person name="Han R."/>
            <person name="Bertier L."/>
            <person name="Beede B."/>
            <person name="Kafkas S."/>
            <person name="Golino D."/>
            <person name="Preece J."/>
            <person name="Michelmore R."/>
        </authorList>
    </citation>
    <scope>NUCLEOTIDE SEQUENCE [LARGE SCALE GENOMIC DNA]</scope>
</reference>
<dbReference type="EMBL" id="CM047900">
    <property type="protein sequence ID" value="KAJ0100213.1"/>
    <property type="molecule type" value="Genomic_DNA"/>
</dbReference>
<sequence length="44" mass="4546">MLVGLNSTFSNAKRLPRAQPAQSPAGMVLVDRPAEGSRAASCCS</sequence>